<evidence type="ECO:0008006" key="6">
    <source>
        <dbReference type="Google" id="ProtNLM"/>
    </source>
</evidence>
<dbReference type="GeneID" id="68095741"/>
<name>A0AA88GNP1_NAELO</name>
<keyword evidence="5" id="KW-1185">Reference proteome</keyword>
<evidence type="ECO:0000259" key="3">
    <source>
        <dbReference type="PROSITE" id="PS50195"/>
    </source>
</evidence>
<evidence type="ECO:0000256" key="1">
    <source>
        <dbReference type="SAM" id="MobiDB-lite"/>
    </source>
</evidence>
<dbReference type="InterPro" id="IPR013761">
    <property type="entry name" value="SAM/pointed_sf"/>
</dbReference>
<dbReference type="PROSITE" id="PS50105">
    <property type="entry name" value="SAM_DOMAIN"/>
    <property type="match status" value="1"/>
</dbReference>
<dbReference type="Gene3D" id="3.30.1520.10">
    <property type="entry name" value="Phox-like domain"/>
    <property type="match status" value="1"/>
</dbReference>
<dbReference type="Gene3D" id="1.10.150.50">
    <property type="entry name" value="Transcription Factor, Ets-1"/>
    <property type="match status" value="1"/>
</dbReference>
<evidence type="ECO:0000313" key="4">
    <source>
        <dbReference type="EMBL" id="KAG2385471.1"/>
    </source>
</evidence>
<dbReference type="Proteomes" id="UP000816034">
    <property type="component" value="Unassembled WGS sequence"/>
</dbReference>
<dbReference type="SMART" id="SM00312">
    <property type="entry name" value="PX"/>
    <property type="match status" value="1"/>
</dbReference>
<dbReference type="AlphaFoldDB" id="A0AA88GNP1"/>
<organism evidence="4 5">
    <name type="scientific">Naegleria lovaniensis</name>
    <name type="common">Amoeba</name>
    <dbReference type="NCBI Taxonomy" id="51637"/>
    <lineage>
        <taxon>Eukaryota</taxon>
        <taxon>Discoba</taxon>
        <taxon>Heterolobosea</taxon>
        <taxon>Tetramitia</taxon>
        <taxon>Eutetramitia</taxon>
        <taxon>Vahlkampfiidae</taxon>
        <taxon>Naegleria</taxon>
    </lineage>
</organism>
<protein>
    <recommendedName>
        <fullName evidence="6">PX domain-containing protein</fullName>
    </recommendedName>
</protein>
<dbReference type="GO" id="GO:0006886">
    <property type="term" value="P:intracellular protein transport"/>
    <property type="evidence" value="ECO:0007669"/>
    <property type="project" value="TreeGrafter"/>
</dbReference>
<dbReference type="EMBL" id="PYSW02000018">
    <property type="protein sequence ID" value="KAG2385471.1"/>
    <property type="molecule type" value="Genomic_DNA"/>
</dbReference>
<dbReference type="PROSITE" id="PS50195">
    <property type="entry name" value="PX"/>
    <property type="match status" value="1"/>
</dbReference>
<evidence type="ECO:0000313" key="5">
    <source>
        <dbReference type="Proteomes" id="UP000816034"/>
    </source>
</evidence>
<proteinExistence type="predicted"/>
<dbReference type="SUPFAM" id="SSF47769">
    <property type="entry name" value="SAM/Pointed domain"/>
    <property type="match status" value="1"/>
</dbReference>
<dbReference type="PANTHER" id="PTHR12431:SF14">
    <property type="entry name" value="LD15323P"/>
    <property type="match status" value="1"/>
</dbReference>
<feature type="domain" description="PX" evidence="3">
    <location>
        <begin position="1"/>
        <end position="111"/>
    </location>
</feature>
<sequence length="728" mass="82823">MFDITIVSHTLVTASTPYVLYCISIQVDDLNAQWSVERRYSQLRDLHTELANYFQNLPDFPPKYWKGNLKEQKISERQTLLNQYFKTLTRRDDIFKAGLVPSFVLQFFSAPAPVKELYVNSTLALRKSSEKLIQNLSDDVSSPSGISDSGNSPSASSSKRRSGGGSSDIESEKPINEWTVDEVATWILQLNQLYNNSNNMIQSKFTEVLKSESIDGSVLIYLTTRDMIKMGTRISVSASTGQVNSVVSDAFASIIIENILRVKEAQKESGLYRIGNRDDMGDVDDDFDEQSEHPESSTFMTTTTTTTAMNTDFDDDDDDLKQDLIGTVVPGATSRSDNHMHSITSSSGQSSFSGRICPEFNLDTELTKEEQDSYNYCMKKIMNLKDPVPESIRRRLCQDLVIPQRFKFKYLNPNSIPQEVLMMNSRRKEGPYLKIKLIITELGEGFTHRTIRRLGSLVGHSEIKSSEFGLFHSSLIIGPVQLEWTDNSIVVPRKEKSSSKAVFAVDVCKIRGQENLNDIYDKLANFCTFWNGHRLYVQKDTNCQHFVVELLKAIGVYNQFKKNIESTILGKYLNKLKEFGTCEMSYIIPENLAQRILKECKDEISSSLKQLLQTALKGKEIVFNSHAVLDEYYETVLKIEPTYFDLGDHKKEEELLKAYDRAFWLRRQSSKLSNDPRVKPLRDPCPFDTNGGANTVKEGAFYLGDYAPEYPVPSTVLNQLKQQQRRNR</sequence>
<dbReference type="GO" id="GO:0035091">
    <property type="term" value="F:phosphatidylinositol binding"/>
    <property type="evidence" value="ECO:0007669"/>
    <property type="project" value="InterPro"/>
</dbReference>
<dbReference type="SUPFAM" id="SSF64268">
    <property type="entry name" value="PX domain"/>
    <property type="match status" value="1"/>
</dbReference>
<dbReference type="GO" id="GO:0005769">
    <property type="term" value="C:early endosome"/>
    <property type="evidence" value="ECO:0007669"/>
    <property type="project" value="TreeGrafter"/>
</dbReference>
<dbReference type="Pfam" id="PF00787">
    <property type="entry name" value="PX"/>
    <property type="match status" value="1"/>
</dbReference>
<reference evidence="4 5" key="1">
    <citation type="journal article" date="2018" name="BMC Genomics">
        <title>The genome of Naegleria lovaniensis, the basis for a comparative approach to unravel pathogenicity factors of the human pathogenic amoeba N. fowleri.</title>
        <authorList>
            <person name="Liechti N."/>
            <person name="Schurch N."/>
            <person name="Bruggmann R."/>
            <person name="Wittwer M."/>
        </authorList>
    </citation>
    <scope>NUCLEOTIDE SEQUENCE [LARGE SCALE GENOMIC DNA]</scope>
    <source>
        <strain evidence="4 5">ATCC 30569</strain>
    </source>
</reference>
<dbReference type="InterPro" id="IPR001683">
    <property type="entry name" value="PX_dom"/>
</dbReference>
<comment type="caution">
    <text evidence="4">The sequence shown here is derived from an EMBL/GenBank/DDBJ whole genome shotgun (WGS) entry which is preliminary data.</text>
</comment>
<accession>A0AA88GNP1</accession>
<feature type="domain" description="SAM" evidence="2">
    <location>
        <begin position="178"/>
        <end position="231"/>
    </location>
</feature>
<dbReference type="CDD" id="cd06093">
    <property type="entry name" value="PX_domain"/>
    <property type="match status" value="1"/>
</dbReference>
<dbReference type="GO" id="GO:0032456">
    <property type="term" value="P:endocytic recycling"/>
    <property type="evidence" value="ECO:0007669"/>
    <property type="project" value="TreeGrafter"/>
</dbReference>
<feature type="region of interest" description="Disordered" evidence="1">
    <location>
        <begin position="137"/>
        <end position="172"/>
    </location>
</feature>
<evidence type="ECO:0000259" key="2">
    <source>
        <dbReference type="PROSITE" id="PS50105"/>
    </source>
</evidence>
<dbReference type="InterPro" id="IPR036871">
    <property type="entry name" value="PX_dom_sf"/>
</dbReference>
<dbReference type="PANTHER" id="PTHR12431">
    <property type="entry name" value="SORTING NEXIN 17 AND 27"/>
    <property type="match status" value="1"/>
</dbReference>
<dbReference type="RefSeq" id="XP_044549464.1">
    <property type="nucleotide sequence ID" value="XM_044692797.1"/>
</dbReference>
<gene>
    <name evidence="4" type="ORF">C9374_003286</name>
</gene>
<feature type="compositionally biased region" description="Low complexity" evidence="1">
    <location>
        <begin position="137"/>
        <end position="157"/>
    </location>
</feature>
<dbReference type="InterPro" id="IPR001660">
    <property type="entry name" value="SAM"/>
</dbReference>